<feature type="compositionally biased region" description="Basic residues" evidence="1">
    <location>
        <begin position="1"/>
        <end position="10"/>
    </location>
</feature>
<evidence type="ECO:0000313" key="4">
    <source>
        <dbReference type="Proteomes" id="UP000033540"/>
    </source>
</evidence>
<gene>
    <name evidence="3" type="ORF">P875_00010708</name>
</gene>
<dbReference type="STRING" id="1403190.A0A0F0IBA1"/>
<keyword evidence="2" id="KW-0472">Membrane</keyword>
<proteinExistence type="predicted"/>
<evidence type="ECO:0000256" key="2">
    <source>
        <dbReference type="SAM" id="Phobius"/>
    </source>
</evidence>
<feature type="transmembrane region" description="Helical" evidence="2">
    <location>
        <begin position="73"/>
        <end position="89"/>
    </location>
</feature>
<keyword evidence="2" id="KW-0812">Transmembrane</keyword>
<dbReference type="OrthoDB" id="5421757at2759"/>
<feature type="region of interest" description="Disordered" evidence="1">
    <location>
        <begin position="1"/>
        <end position="36"/>
    </location>
</feature>
<evidence type="ECO:0000313" key="3">
    <source>
        <dbReference type="EMBL" id="KJK65039.1"/>
    </source>
</evidence>
<accession>A0A0F0IBA1</accession>
<dbReference type="EMBL" id="JZEE01000376">
    <property type="protein sequence ID" value="KJK65039.1"/>
    <property type="molecule type" value="Genomic_DNA"/>
</dbReference>
<reference evidence="3 4" key="1">
    <citation type="submission" date="2015-02" db="EMBL/GenBank/DDBJ databases">
        <title>Draft genome sequence of Aspergillus parasiticus SU-1.</title>
        <authorList>
            <person name="Yu J."/>
            <person name="Fedorova N."/>
            <person name="Yin Y."/>
            <person name="Losada L."/>
            <person name="Zafar N."/>
            <person name="Taujale R."/>
            <person name="Ehrlich K.C."/>
            <person name="Bhatnagar D."/>
            <person name="Cleveland T.E."/>
            <person name="Bennett J.W."/>
            <person name="Nierman W.C."/>
        </authorList>
    </citation>
    <scope>NUCLEOTIDE SEQUENCE [LARGE SCALE GENOMIC DNA]</scope>
    <source>
        <strain evidence="4">ATCC 56775 / NRRL 5862 / SRRC 143 / SU-1</strain>
    </source>
</reference>
<sequence length="358" mass="40305">MAKSARRAGKAKASVTPSVSSSGASTPSSQPGPLPPFTKAPASLQPFLEQLSPEEVYLVHIDTSPKDLKTQTFLAPAVLNVVIAALLAFRTYMVRNFYPALLAPLIGLTSTVAVDTSTMSWGEMANVTLRRTGNIVIDYFLVTVFLSWPIGFVKGPVKWRSKIGFRDQEIIVRRSQPTLSRGLDRSRWIKDDEEMRDKIVAAVTPDRIKKTGYLLVDADWNLDYDAMIKAHELVDNAKKDDGLPLDEFRTAVIVNTDADGWLIWHVEDEDTPEGRERSGQRDQILAFKDKLTAMGKEDLFFRWVELIQYESTRPEGFTPERQQSAMVQAKKLFEDENVDFARFWEEVGGLQGFTEQLD</sequence>
<organism evidence="3 4">
    <name type="scientific">Aspergillus parasiticus (strain ATCC 56775 / NRRL 5862 / SRRC 143 / SU-1)</name>
    <dbReference type="NCBI Taxonomy" id="1403190"/>
    <lineage>
        <taxon>Eukaryota</taxon>
        <taxon>Fungi</taxon>
        <taxon>Dikarya</taxon>
        <taxon>Ascomycota</taxon>
        <taxon>Pezizomycotina</taxon>
        <taxon>Eurotiomycetes</taxon>
        <taxon>Eurotiomycetidae</taxon>
        <taxon>Eurotiales</taxon>
        <taxon>Aspergillaceae</taxon>
        <taxon>Aspergillus</taxon>
        <taxon>Aspergillus subgen. Circumdati</taxon>
    </lineage>
</organism>
<feature type="compositionally biased region" description="Low complexity" evidence="1">
    <location>
        <begin position="11"/>
        <end position="29"/>
    </location>
</feature>
<dbReference type="AlphaFoldDB" id="A0A0F0IBA1"/>
<evidence type="ECO:0000256" key="1">
    <source>
        <dbReference type="SAM" id="MobiDB-lite"/>
    </source>
</evidence>
<dbReference type="Proteomes" id="UP000033540">
    <property type="component" value="Unassembled WGS sequence"/>
</dbReference>
<protein>
    <submittedName>
        <fullName evidence="3">Uncharacterized protein</fullName>
    </submittedName>
</protein>
<keyword evidence="2" id="KW-1133">Transmembrane helix</keyword>
<feature type="transmembrane region" description="Helical" evidence="2">
    <location>
        <begin position="134"/>
        <end position="153"/>
    </location>
</feature>
<name>A0A0F0IBA1_ASPPU</name>
<comment type="caution">
    <text evidence="3">The sequence shown here is derived from an EMBL/GenBank/DDBJ whole genome shotgun (WGS) entry which is preliminary data.</text>
</comment>